<evidence type="ECO:0000313" key="2">
    <source>
        <dbReference type="Proteomes" id="UP000009138"/>
    </source>
</evidence>
<evidence type="ECO:0000313" key="1">
    <source>
        <dbReference type="EMBL" id="EIE84341.1"/>
    </source>
</evidence>
<dbReference type="OMA" id="NDWPLDE"/>
<dbReference type="VEuPathDB" id="FungiDB:RO3G_09051"/>
<dbReference type="OrthoDB" id="2283484at2759"/>
<protein>
    <submittedName>
        <fullName evidence="1">Uncharacterized protein</fullName>
    </submittedName>
</protein>
<dbReference type="Proteomes" id="UP000009138">
    <property type="component" value="Unassembled WGS sequence"/>
</dbReference>
<dbReference type="AlphaFoldDB" id="I1C7B1"/>
<organism evidence="1 2">
    <name type="scientific">Rhizopus delemar (strain RA 99-880 / ATCC MYA-4621 / FGSC 9543 / NRRL 43880)</name>
    <name type="common">Mucormycosis agent</name>
    <name type="synonym">Rhizopus arrhizus var. delemar</name>
    <dbReference type="NCBI Taxonomy" id="246409"/>
    <lineage>
        <taxon>Eukaryota</taxon>
        <taxon>Fungi</taxon>
        <taxon>Fungi incertae sedis</taxon>
        <taxon>Mucoromycota</taxon>
        <taxon>Mucoromycotina</taxon>
        <taxon>Mucoromycetes</taxon>
        <taxon>Mucorales</taxon>
        <taxon>Mucorineae</taxon>
        <taxon>Rhizopodaceae</taxon>
        <taxon>Rhizopus</taxon>
    </lineage>
</organism>
<name>I1C7B1_RHIO9</name>
<dbReference type="EMBL" id="CH476737">
    <property type="protein sequence ID" value="EIE84341.1"/>
    <property type="molecule type" value="Genomic_DNA"/>
</dbReference>
<accession>I1C7B1</accession>
<dbReference type="GeneID" id="93616017"/>
<keyword evidence="2" id="KW-1185">Reference proteome</keyword>
<dbReference type="RefSeq" id="XP_067519737.1">
    <property type="nucleotide sequence ID" value="XM_067663636.1"/>
</dbReference>
<reference evidence="1 2" key="1">
    <citation type="journal article" date="2009" name="PLoS Genet.">
        <title>Genomic analysis of the basal lineage fungus Rhizopus oryzae reveals a whole-genome duplication.</title>
        <authorList>
            <person name="Ma L.-J."/>
            <person name="Ibrahim A.S."/>
            <person name="Skory C."/>
            <person name="Grabherr M.G."/>
            <person name="Burger G."/>
            <person name="Butler M."/>
            <person name="Elias M."/>
            <person name="Idnurm A."/>
            <person name="Lang B.F."/>
            <person name="Sone T."/>
            <person name="Abe A."/>
            <person name="Calvo S.E."/>
            <person name="Corrochano L.M."/>
            <person name="Engels R."/>
            <person name="Fu J."/>
            <person name="Hansberg W."/>
            <person name="Kim J.-M."/>
            <person name="Kodira C.D."/>
            <person name="Koehrsen M.J."/>
            <person name="Liu B."/>
            <person name="Miranda-Saavedra D."/>
            <person name="O'Leary S."/>
            <person name="Ortiz-Castellanos L."/>
            <person name="Poulter R."/>
            <person name="Rodriguez-Romero J."/>
            <person name="Ruiz-Herrera J."/>
            <person name="Shen Y.-Q."/>
            <person name="Zeng Q."/>
            <person name="Galagan J."/>
            <person name="Birren B.W."/>
            <person name="Cuomo C.A."/>
            <person name="Wickes B.L."/>
        </authorList>
    </citation>
    <scope>NUCLEOTIDE SEQUENCE [LARGE SCALE GENOMIC DNA]</scope>
    <source>
        <strain evidence="2">RA 99-880 / ATCC MYA-4621 / FGSC 9543 / NRRL 43880</strain>
    </source>
</reference>
<gene>
    <name evidence="1" type="ORF">RO3G_09051</name>
</gene>
<dbReference type="InParanoid" id="I1C7B1"/>
<sequence length="61" mass="6947">MLASLPMNLKNDWPLNEVQENLMTIATSIQASNTANSDNHMAINRCRSSVVRSNHHQLYQH</sequence>
<proteinExistence type="predicted"/>